<keyword evidence="3" id="KW-1185">Reference proteome</keyword>
<keyword evidence="1" id="KW-0812">Transmembrane</keyword>
<dbReference type="EMBL" id="FOUU01000001">
    <property type="protein sequence ID" value="SFM39102.1"/>
    <property type="molecule type" value="Genomic_DNA"/>
</dbReference>
<dbReference type="AlphaFoldDB" id="A0A1I4QG60"/>
<protein>
    <submittedName>
        <fullName evidence="2">Cell division protein FtsL</fullName>
    </submittedName>
</protein>
<gene>
    <name evidence="2" type="ORF">SAMN05660836_00023</name>
</gene>
<keyword evidence="2" id="KW-0131">Cell cycle</keyword>
<accession>A0A1I4QG60</accession>
<sequence length="98" mass="11399">MTCRKRLLFSIFGIFVVTFMAIALVWVRTETIRLGYECARISRDIETAMRVQKKLRLEWERITAYSELERIAREEFGLAPPDPSEIEFLVDDADAAGR</sequence>
<keyword evidence="1" id="KW-1133">Transmembrane helix</keyword>
<dbReference type="STRING" id="39841.SAMN05660836_00023"/>
<keyword evidence="2" id="KW-0132">Cell division</keyword>
<keyword evidence="1" id="KW-0472">Membrane</keyword>
<name>A0A1I4QG60_9BACT</name>
<dbReference type="Proteomes" id="UP000199611">
    <property type="component" value="Unassembled WGS sequence"/>
</dbReference>
<organism evidence="2 3">
    <name type="scientific">Thermodesulforhabdus norvegica</name>
    <dbReference type="NCBI Taxonomy" id="39841"/>
    <lineage>
        <taxon>Bacteria</taxon>
        <taxon>Pseudomonadati</taxon>
        <taxon>Thermodesulfobacteriota</taxon>
        <taxon>Syntrophobacteria</taxon>
        <taxon>Syntrophobacterales</taxon>
        <taxon>Thermodesulforhabdaceae</taxon>
        <taxon>Thermodesulforhabdus</taxon>
    </lineage>
</organism>
<evidence type="ECO:0000313" key="2">
    <source>
        <dbReference type="EMBL" id="SFM39102.1"/>
    </source>
</evidence>
<dbReference type="GO" id="GO:0051301">
    <property type="term" value="P:cell division"/>
    <property type="evidence" value="ECO:0007669"/>
    <property type="project" value="UniProtKB-KW"/>
</dbReference>
<dbReference type="OrthoDB" id="5515503at2"/>
<evidence type="ECO:0000256" key="1">
    <source>
        <dbReference type="SAM" id="Phobius"/>
    </source>
</evidence>
<reference evidence="2 3" key="1">
    <citation type="submission" date="2016-10" db="EMBL/GenBank/DDBJ databases">
        <authorList>
            <person name="de Groot N.N."/>
        </authorList>
    </citation>
    <scope>NUCLEOTIDE SEQUENCE [LARGE SCALE GENOMIC DNA]</scope>
    <source>
        <strain evidence="2 3">DSM 9990</strain>
    </source>
</reference>
<feature type="transmembrane region" description="Helical" evidence="1">
    <location>
        <begin position="7"/>
        <end position="27"/>
    </location>
</feature>
<dbReference type="RefSeq" id="WP_093392456.1">
    <property type="nucleotide sequence ID" value="NZ_FOUU01000001.1"/>
</dbReference>
<evidence type="ECO:0000313" key="3">
    <source>
        <dbReference type="Proteomes" id="UP000199611"/>
    </source>
</evidence>
<proteinExistence type="predicted"/>